<protein>
    <recommendedName>
        <fullName evidence="3">Nuclease SbcCD subunit C</fullName>
    </recommendedName>
</protein>
<evidence type="ECO:0000256" key="2">
    <source>
        <dbReference type="ARBA" id="ARBA00011322"/>
    </source>
</evidence>
<feature type="domain" description="Rad50/SbcC-type AAA" evidence="5">
    <location>
        <begin position="71"/>
        <end position="135"/>
    </location>
</feature>
<dbReference type="PANTHER" id="PTHR32114">
    <property type="entry name" value="ABC TRANSPORTER ABCH.3"/>
    <property type="match status" value="1"/>
</dbReference>
<sequence length="807" mass="85507">MHEAERGLHDLLVERLLADEAIGDDVAGLVLAAWSGTQDLADALAGRSTPAADPRAPAVPSARPEAYLAAVHVEGFRGVADVQTLPLRPGPGLTLVTGRNGSGKSSFAEGAELALTGTSSRWRNRTSVIWKEGWRNLHATGPTSVSVDLVTAGAPGTTRISRTWAPGSGLDDAVWTVQEPGARRTGYDGGAWREDMDTYRPFLSYGELGALIDGKPSELHDALFRLLGLGPLTEAQDRLKTARRPLDDAARAVNAARKPLREALDQVEDHRASAAAVLLKKTAPDLEDVAALAAGSDADTGDGVALRALLGTDPPDPERVATVVHRLRRTRAAHEGIATDDARTADDTATLLRAALAHHSGHGDAPCPVCGSGTLDAGWHDRATARATELEAAADALRAATRDLDTAIAEAAALTAAVPRPVLDAPVDTTSLAVALDAWTAAAADPDAIEAAYGPLAAALEAARKAAEAELTHRDEVWSPLARRLATWHDDALAVQRDQPARTRLAAADTWLAATAGTLRDERLAPFAGASQQVWNALRQQSNVALGPVRLDGKGPRRRVALDVSIDDADGGTALGVMSQGELHALGLSLFLPRATVGESPFRFVMIDDPVQAMDPAKVDGLAALLSEVARDRQVVVFSHDDRLADSVRRLQRPATIWEVQRRERSAVEIHPGSDPVRRYLGDARALAKADGLPDDVRGELVATCCRSAVEAACHIRIRATRLSRGEPHADVERAIAEARTTHQIATLALFDDLHRGSDLLKRITSARGSRATDAFQSCKKGAHAGLGGHLGPFLREVEGLALWLQG</sequence>
<keyword evidence="4" id="KW-0175">Coiled coil</keyword>
<dbReference type="Pfam" id="PF13476">
    <property type="entry name" value="AAA_23"/>
    <property type="match status" value="1"/>
</dbReference>
<evidence type="ECO:0000256" key="3">
    <source>
        <dbReference type="ARBA" id="ARBA00013368"/>
    </source>
</evidence>
<organism evidence="6 7">
    <name type="scientific">Pseudonocardia spirodelae</name>
    <dbReference type="NCBI Taxonomy" id="3133431"/>
    <lineage>
        <taxon>Bacteria</taxon>
        <taxon>Bacillati</taxon>
        <taxon>Actinomycetota</taxon>
        <taxon>Actinomycetes</taxon>
        <taxon>Pseudonocardiales</taxon>
        <taxon>Pseudonocardiaceae</taxon>
        <taxon>Pseudonocardia</taxon>
    </lineage>
</organism>
<dbReference type="RefSeq" id="WP_340288987.1">
    <property type="nucleotide sequence ID" value="NZ_JBBJUP010000007.1"/>
</dbReference>
<dbReference type="EMBL" id="JBBJUP010000007">
    <property type="protein sequence ID" value="MEJ8279415.1"/>
    <property type="molecule type" value="Genomic_DNA"/>
</dbReference>
<dbReference type="PANTHER" id="PTHR32114:SF2">
    <property type="entry name" value="ABC TRANSPORTER ABCH.3"/>
    <property type="match status" value="1"/>
</dbReference>
<comment type="subunit">
    <text evidence="2">Heterodimer of SbcC and SbcD.</text>
</comment>
<dbReference type="InterPro" id="IPR027417">
    <property type="entry name" value="P-loop_NTPase"/>
</dbReference>
<dbReference type="Proteomes" id="UP001364211">
    <property type="component" value="Unassembled WGS sequence"/>
</dbReference>
<dbReference type="SUPFAM" id="SSF52540">
    <property type="entry name" value="P-loop containing nucleoside triphosphate hydrolases"/>
    <property type="match status" value="1"/>
</dbReference>
<comment type="similarity">
    <text evidence="1">Belongs to the SMC family. SbcC subfamily.</text>
</comment>
<reference evidence="6 7" key="1">
    <citation type="submission" date="2024-03" db="EMBL/GenBank/DDBJ databases">
        <title>Draft genome sequence of Pseudonocardia sp. DW16-2.</title>
        <authorList>
            <person name="Duangmal K."/>
        </authorList>
    </citation>
    <scope>NUCLEOTIDE SEQUENCE [LARGE SCALE GENOMIC DNA]</scope>
    <source>
        <strain evidence="6 7">DW16-2</strain>
    </source>
</reference>
<evidence type="ECO:0000313" key="6">
    <source>
        <dbReference type="EMBL" id="MEJ8279415.1"/>
    </source>
</evidence>
<name>A0ABU8T645_9PSEU</name>
<comment type="caution">
    <text evidence="6">The sequence shown here is derived from an EMBL/GenBank/DDBJ whole genome shotgun (WGS) entry which is preliminary data.</text>
</comment>
<evidence type="ECO:0000256" key="4">
    <source>
        <dbReference type="SAM" id="Coils"/>
    </source>
</evidence>
<dbReference type="InterPro" id="IPR038729">
    <property type="entry name" value="Rad50/SbcC_AAA"/>
</dbReference>
<evidence type="ECO:0000259" key="5">
    <source>
        <dbReference type="Pfam" id="PF13476"/>
    </source>
</evidence>
<accession>A0ABU8T645</accession>
<keyword evidence="7" id="KW-1185">Reference proteome</keyword>
<proteinExistence type="inferred from homology"/>
<evidence type="ECO:0000313" key="7">
    <source>
        <dbReference type="Proteomes" id="UP001364211"/>
    </source>
</evidence>
<dbReference type="Gene3D" id="3.40.50.300">
    <property type="entry name" value="P-loop containing nucleotide triphosphate hydrolases"/>
    <property type="match status" value="2"/>
</dbReference>
<gene>
    <name evidence="6" type="ORF">WJX68_10775</name>
</gene>
<feature type="coiled-coil region" evidence="4">
    <location>
        <begin position="380"/>
        <end position="417"/>
    </location>
</feature>
<evidence type="ECO:0000256" key="1">
    <source>
        <dbReference type="ARBA" id="ARBA00006930"/>
    </source>
</evidence>